<proteinExistence type="predicted"/>
<feature type="transmembrane region" description="Helical" evidence="1">
    <location>
        <begin position="102"/>
        <end position="122"/>
    </location>
</feature>
<dbReference type="InterPro" id="IPR051697">
    <property type="entry name" value="Patched_domain-protein"/>
</dbReference>
<evidence type="ECO:0000313" key="3">
    <source>
        <dbReference type="Proteomes" id="UP000053766"/>
    </source>
</evidence>
<name>A0A0D8XHU2_DICVI</name>
<keyword evidence="3" id="KW-1185">Reference proteome</keyword>
<organism evidence="2 3">
    <name type="scientific">Dictyocaulus viviparus</name>
    <name type="common">Bovine lungworm</name>
    <dbReference type="NCBI Taxonomy" id="29172"/>
    <lineage>
        <taxon>Eukaryota</taxon>
        <taxon>Metazoa</taxon>
        <taxon>Ecdysozoa</taxon>
        <taxon>Nematoda</taxon>
        <taxon>Chromadorea</taxon>
        <taxon>Rhabditida</taxon>
        <taxon>Rhabditina</taxon>
        <taxon>Rhabditomorpha</taxon>
        <taxon>Strongyloidea</taxon>
        <taxon>Metastrongylidae</taxon>
        <taxon>Dictyocaulus</taxon>
    </lineage>
</organism>
<dbReference type="EMBL" id="KN716573">
    <property type="protein sequence ID" value="KJH43297.1"/>
    <property type="molecule type" value="Genomic_DNA"/>
</dbReference>
<sequence>MIIDSTVWSSIAAAFFCTAIACFLFIPNVACMVTACSSVLSITIGILGLLSLWGLDLDPLSMAALLMAVGFSVDFTSHIAYHFYKSKHEESALRIEETLTCIGWPLVQVGLSTIIAISPIFLKPSYTIVVFFKTIVIVCLLGMFHGLVLMPAILSAIFELSKDSFGESLNKLKESSLLCSHQHSIDQTENDTDRKRIWSSFWTKKVAPEPINRQPAFNNQIITRT</sequence>
<reference evidence="3" key="2">
    <citation type="journal article" date="2016" name="Sci. Rep.">
        <title>Dictyocaulus viviparus genome, variome and transcriptome elucidate lungworm biology and support future intervention.</title>
        <authorList>
            <person name="McNulty S.N."/>
            <person name="Strube C."/>
            <person name="Rosa B.A."/>
            <person name="Martin J.C."/>
            <person name="Tyagi R."/>
            <person name="Choi Y.J."/>
            <person name="Wang Q."/>
            <person name="Hallsworth Pepin K."/>
            <person name="Zhang X."/>
            <person name="Ozersky P."/>
            <person name="Wilson R.K."/>
            <person name="Sternberg P.W."/>
            <person name="Gasser R.B."/>
            <person name="Mitreva M."/>
        </authorList>
    </citation>
    <scope>NUCLEOTIDE SEQUENCE [LARGE SCALE GENOMIC DNA]</scope>
    <source>
        <strain evidence="3">HannoverDv2000</strain>
    </source>
</reference>
<evidence type="ECO:0000256" key="1">
    <source>
        <dbReference type="SAM" id="Phobius"/>
    </source>
</evidence>
<dbReference type="Gene3D" id="1.20.1640.10">
    <property type="entry name" value="Multidrug efflux transporter AcrB transmembrane domain"/>
    <property type="match status" value="1"/>
</dbReference>
<feature type="transmembrane region" description="Helical" evidence="1">
    <location>
        <begin position="128"/>
        <end position="154"/>
    </location>
</feature>
<dbReference type="GO" id="GO:0005886">
    <property type="term" value="C:plasma membrane"/>
    <property type="evidence" value="ECO:0007669"/>
    <property type="project" value="TreeGrafter"/>
</dbReference>
<evidence type="ECO:0008006" key="4">
    <source>
        <dbReference type="Google" id="ProtNLM"/>
    </source>
</evidence>
<keyword evidence="1" id="KW-1133">Transmembrane helix</keyword>
<dbReference type="OrthoDB" id="6510177at2759"/>
<dbReference type="SUPFAM" id="SSF82866">
    <property type="entry name" value="Multidrug efflux transporter AcrB transmembrane domain"/>
    <property type="match status" value="1"/>
</dbReference>
<accession>A0A0D8XHU2</accession>
<dbReference type="AlphaFoldDB" id="A0A0D8XHU2"/>
<dbReference type="Proteomes" id="UP000053766">
    <property type="component" value="Unassembled WGS sequence"/>
</dbReference>
<dbReference type="GO" id="GO:0030659">
    <property type="term" value="C:cytoplasmic vesicle membrane"/>
    <property type="evidence" value="ECO:0007669"/>
    <property type="project" value="TreeGrafter"/>
</dbReference>
<dbReference type="PANTHER" id="PTHR10796">
    <property type="entry name" value="PATCHED-RELATED"/>
    <property type="match status" value="1"/>
</dbReference>
<keyword evidence="1" id="KW-0472">Membrane</keyword>
<dbReference type="GO" id="GO:0006897">
    <property type="term" value="P:endocytosis"/>
    <property type="evidence" value="ECO:0007669"/>
    <property type="project" value="TreeGrafter"/>
</dbReference>
<reference evidence="2 3" key="1">
    <citation type="submission" date="2013-11" db="EMBL/GenBank/DDBJ databases">
        <title>Draft genome of the bovine lungworm Dictyocaulus viviparus.</title>
        <authorList>
            <person name="Mitreva M."/>
        </authorList>
    </citation>
    <scope>NUCLEOTIDE SEQUENCE [LARGE SCALE GENOMIC DNA]</scope>
    <source>
        <strain evidence="2 3">HannoverDv2000</strain>
    </source>
</reference>
<protein>
    <recommendedName>
        <fullName evidence="4">Patched family protein</fullName>
    </recommendedName>
</protein>
<dbReference type="PANTHER" id="PTHR10796:SF104">
    <property type="entry name" value="SSD DOMAIN-CONTAINING PROTEIN"/>
    <property type="match status" value="1"/>
</dbReference>
<keyword evidence="1" id="KW-0812">Transmembrane</keyword>
<feature type="transmembrane region" description="Helical" evidence="1">
    <location>
        <begin position="60"/>
        <end position="81"/>
    </location>
</feature>
<dbReference type="GO" id="GO:0018996">
    <property type="term" value="P:molting cycle, collagen and cuticulin-based cuticle"/>
    <property type="evidence" value="ECO:0007669"/>
    <property type="project" value="TreeGrafter"/>
</dbReference>
<feature type="transmembrane region" description="Helical" evidence="1">
    <location>
        <begin position="6"/>
        <end position="26"/>
    </location>
</feature>
<feature type="transmembrane region" description="Helical" evidence="1">
    <location>
        <begin position="33"/>
        <end position="54"/>
    </location>
</feature>
<gene>
    <name evidence="2" type="ORF">DICVIV_10682</name>
</gene>
<evidence type="ECO:0000313" key="2">
    <source>
        <dbReference type="EMBL" id="KJH43297.1"/>
    </source>
</evidence>